<dbReference type="Proteomes" id="UP001497535">
    <property type="component" value="Unassembled WGS sequence"/>
</dbReference>
<keyword evidence="2" id="KW-1185">Reference proteome</keyword>
<gene>
    <name evidence="1" type="ORF">MENTE1834_LOCUS38648</name>
</gene>
<evidence type="ECO:0000313" key="2">
    <source>
        <dbReference type="Proteomes" id="UP001497535"/>
    </source>
</evidence>
<proteinExistence type="predicted"/>
<dbReference type="EMBL" id="CAVMJV010000084">
    <property type="protein sequence ID" value="CAK5090839.1"/>
    <property type="molecule type" value="Genomic_DNA"/>
</dbReference>
<organism evidence="1 2">
    <name type="scientific">Meloidogyne enterolobii</name>
    <name type="common">Root-knot nematode worm</name>
    <name type="synonym">Meloidogyne mayaguensis</name>
    <dbReference type="NCBI Taxonomy" id="390850"/>
    <lineage>
        <taxon>Eukaryota</taxon>
        <taxon>Metazoa</taxon>
        <taxon>Ecdysozoa</taxon>
        <taxon>Nematoda</taxon>
        <taxon>Chromadorea</taxon>
        <taxon>Rhabditida</taxon>
        <taxon>Tylenchina</taxon>
        <taxon>Tylenchomorpha</taxon>
        <taxon>Tylenchoidea</taxon>
        <taxon>Meloidogynidae</taxon>
        <taxon>Meloidogyninae</taxon>
        <taxon>Meloidogyne</taxon>
    </lineage>
</organism>
<evidence type="ECO:0000313" key="1">
    <source>
        <dbReference type="EMBL" id="CAK5090839.1"/>
    </source>
</evidence>
<comment type="caution">
    <text evidence="1">The sequence shown here is derived from an EMBL/GenBank/DDBJ whole genome shotgun (WGS) entry which is preliminary data.</text>
</comment>
<accession>A0ACB1AJ87</accession>
<protein>
    <submittedName>
        <fullName evidence="1">Uncharacterized protein</fullName>
    </submittedName>
</protein>
<name>A0ACB1AJ87_MELEN</name>
<reference evidence="1" key="1">
    <citation type="submission" date="2023-11" db="EMBL/GenBank/DDBJ databases">
        <authorList>
            <person name="Poullet M."/>
        </authorList>
    </citation>
    <scope>NUCLEOTIDE SEQUENCE</scope>
    <source>
        <strain evidence="1">E1834</strain>
    </source>
</reference>
<sequence>MCIFSPKRLPHSINLKNERKSLPPELLPEIVKFLPLNLKWSKQRVSLSFDIFLFKTQSQWISIIKLLDHLKNLFTLTDKRMDALHENIPKIGNDLDNLVHVSAQVASCLQKAGMYFYVNTGFSTSLKKVLDGWFKIKRDKDILSEMSTASSHIVKVKEIINLLEGVVNEEMFLAIKELNGGLWEECVKEMESLLSVTEHFAKL</sequence>